<protein>
    <submittedName>
        <fullName evidence="2">DNA-binding protein</fullName>
    </submittedName>
</protein>
<accession>A0A2S5VNV0</accession>
<proteinExistence type="predicted"/>
<organism evidence="2 3">
    <name type="scientific">Clavibacter michiganensis</name>
    <dbReference type="NCBI Taxonomy" id="28447"/>
    <lineage>
        <taxon>Bacteria</taxon>
        <taxon>Bacillati</taxon>
        <taxon>Actinomycetota</taxon>
        <taxon>Actinomycetes</taxon>
        <taxon>Micrococcales</taxon>
        <taxon>Microbacteriaceae</taxon>
        <taxon>Clavibacter</taxon>
    </lineage>
</organism>
<evidence type="ECO:0000313" key="2">
    <source>
        <dbReference type="EMBL" id="PPF64715.1"/>
    </source>
</evidence>
<keyword evidence="2" id="KW-0238">DNA-binding</keyword>
<dbReference type="InterPro" id="IPR041657">
    <property type="entry name" value="HTH_17"/>
</dbReference>
<comment type="caution">
    <text evidence="2">The sequence shown here is derived from an EMBL/GenBank/DDBJ whole genome shotgun (WGS) entry which is preliminary data.</text>
</comment>
<dbReference type="AlphaFoldDB" id="A0A2S5VNV0"/>
<dbReference type="InterPro" id="IPR010093">
    <property type="entry name" value="SinI_DNA-bd"/>
</dbReference>
<dbReference type="NCBIfam" id="TIGR01764">
    <property type="entry name" value="excise"/>
    <property type="match status" value="1"/>
</dbReference>
<dbReference type="RefSeq" id="WP_104291199.1">
    <property type="nucleotide sequence ID" value="NZ_PSXY01000034.1"/>
</dbReference>
<dbReference type="Proteomes" id="UP000239241">
    <property type="component" value="Unassembled WGS sequence"/>
</dbReference>
<sequence length="130" mass="14181">MPKLDASSVPATEIDVLDQTSERLPAGALRVALETLSLHLRGGEDMFVLTEKSTLTPSEAAGLLGISRTHLYKVLDSGALAHHVVGSRDRRISATDLVEYRGRMFAAQKRVAESVARADDFDDLTLDEFE</sequence>
<dbReference type="EMBL" id="PSXY01000034">
    <property type="protein sequence ID" value="PPF64715.1"/>
    <property type="molecule type" value="Genomic_DNA"/>
</dbReference>
<evidence type="ECO:0000313" key="3">
    <source>
        <dbReference type="Proteomes" id="UP000239241"/>
    </source>
</evidence>
<feature type="domain" description="Helix-turn-helix" evidence="1">
    <location>
        <begin position="55"/>
        <end position="100"/>
    </location>
</feature>
<gene>
    <name evidence="2" type="ORF">C5E16_14240</name>
</gene>
<evidence type="ECO:0000259" key="1">
    <source>
        <dbReference type="Pfam" id="PF12728"/>
    </source>
</evidence>
<reference evidence="2 3" key="1">
    <citation type="submission" date="2018-02" db="EMBL/GenBank/DDBJ databases">
        <title>Bacteriophage NCPPB3778 and a type I-E CRISPR drive the evolution of the US Biological Select Agent, Rathayibacter toxicus.</title>
        <authorList>
            <person name="Davis E.W.II."/>
            <person name="Tabima J.F."/>
            <person name="Weisberg A.J."/>
            <person name="Lopes L.D."/>
            <person name="Wiseman M.S."/>
            <person name="Wiseman M.S."/>
            <person name="Pupko T."/>
            <person name="Belcher M.S."/>
            <person name="Sechler A.J."/>
            <person name="Tancos M.A."/>
            <person name="Schroeder B.K."/>
            <person name="Murray T.D."/>
            <person name="Luster D.G."/>
            <person name="Schneider W.L."/>
            <person name="Rogers E."/>
            <person name="Andreote F.D."/>
            <person name="Grunwald N.J."/>
            <person name="Putnam M.L."/>
            <person name="Chang J.H."/>
        </authorList>
    </citation>
    <scope>NUCLEOTIDE SEQUENCE [LARGE SCALE GENOMIC DNA]</scope>
    <source>
        <strain evidence="2 3">AY1B3</strain>
    </source>
</reference>
<dbReference type="GO" id="GO:0003677">
    <property type="term" value="F:DNA binding"/>
    <property type="evidence" value="ECO:0007669"/>
    <property type="project" value="UniProtKB-KW"/>
</dbReference>
<name>A0A2S5VNV0_9MICO</name>
<dbReference type="Pfam" id="PF12728">
    <property type="entry name" value="HTH_17"/>
    <property type="match status" value="1"/>
</dbReference>